<evidence type="ECO:0000256" key="2">
    <source>
        <dbReference type="ARBA" id="ARBA00023125"/>
    </source>
</evidence>
<dbReference type="Gene3D" id="1.10.10.60">
    <property type="entry name" value="Homeodomain-like"/>
    <property type="match status" value="1"/>
</dbReference>
<proteinExistence type="predicted"/>
<name>A0A564HIN1_9ENTR</name>
<dbReference type="GO" id="GO:0043565">
    <property type="term" value="F:sequence-specific DNA binding"/>
    <property type="evidence" value="ECO:0007669"/>
    <property type="project" value="InterPro"/>
</dbReference>
<dbReference type="PANTHER" id="PTHR43280:SF28">
    <property type="entry name" value="HTH-TYPE TRANSCRIPTIONAL ACTIVATOR RHAS"/>
    <property type="match status" value="1"/>
</dbReference>
<evidence type="ECO:0000313" key="6">
    <source>
        <dbReference type="Proteomes" id="UP000318370"/>
    </source>
</evidence>
<dbReference type="InterPro" id="IPR009057">
    <property type="entry name" value="Homeodomain-like_sf"/>
</dbReference>
<sequence>MKIMQSHEFFLSEKHAFCLFMLGQQNLEEVHGHDFDEIVIVYEGSGFHIINDNVQFIYKGDFFFVSTIDTHSYISTNNLSVINVLIHQSRPFAFLSNVSKLIAKIEKNNSLNNQHNVSLSSDDLERIINLSQVINRRQDDDFDDAYFSATEMAFFGIIDTLYQCTQRRATRQSLDASGRKYLLNFLKYNYLRHIHWGDLCDESGMAKRTMFRFIKDITGHTPGNFQQLFRLLKAQELLRTTDKTINEIAIICGFQNAIRFTESYKRRFRYPPSQERKLTR</sequence>
<dbReference type="Proteomes" id="UP000318370">
    <property type="component" value="Unassembled WGS sequence"/>
</dbReference>
<dbReference type="AlphaFoldDB" id="A0A564HIN1"/>
<evidence type="ECO:0000256" key="3">
    <source>
        <dbReference type="ARBA" id="ARBA00023163"/>
    </source>
</evidence>
<dbReference type="SUPFAM" id="SSF46689">
    <property type="entry name" value="Homeodomain-like"/>
    <property type="match status" value="1"/>
</dbReference>
<accession>A0A564HIN1</accession>
<dbReference type="InterPro" id="IPR018062">
    <property type="entry name" value="HTH_AraC-typ_CS"/>
</dbReference>
<dbReference type="InterPro" id="IPR018060">
    <property type="entry name" value="HTH_AraC"/>
</dbReference>
<dbReference type="InterPro" id="IPR011051">
    <property type="entry name" value="RmlC_Cupin_sf"/>
</dbReference>
<dbReference type="GO" id="GO:0003700">
    <property type="term" value="F:DNA-binding transcription factor activity"/>
    <property type="evidence" value="ECO:0007669"/>
    <property type="project" value="InterPro"/>
</dbReference>
<protein>
    <submittedName>
        <fullName evidence="5">HTH-type transcriptional activator RhaS</fullName>
    </submittedName>
</protein>
<evidence type="ECO:0000256" key="1">
    <source>
        <dbReference type="ARBA" id="ARBA00023015"/>
    </source>
</evidence>
<evidence type="ECO:0000259" key="4">
    <source>
        <dbReference type="PROSITE" id="PS01124"/>
    </source>
</evidence>
<dbReference type="InterPro" id="IPR003313">
    <property type="entry name" value="AraC-bd"/>
</dbReference>
<dbReference type="Pfam" id="PF02311">
    <property type="entry name" value="AraC_binding"/>
    <property type="match status" value="1"/>
</dbReference>
<gene>
    <name evidence="5" type="primary">rhaS_2</name>
    <name evidence="5" type="ORF">SB6408_00541</name>
</gene>
<keyword evidence="3" id="KW-0804">Transcription</keyword>
<keyword evidence="1" id="KW-0805">Transcription regulation</keyword>
<dbReference type="EMBL" id="CABGHF010000001">
    <property type="protein sequence ID" value="VUS33156.1"/>
    <property type="molecule type" value="Genomic_DNA"/>
</dbReference>
<feature type="domain" description="HTH araC/xylS-type" evidence="4">
    <location>
        <begin position="180"/>
        <end position="278"/>
    </location>
</feature>
<dbReference type="Gene3D" id="2.60.120.10">
    <property type="entry name" value="Jelly Rolls"/>
    <property type="match status" value="1"/>
</dbReference>
<dbReference type="PROSITE" id="PS01124">
    <property type="entry name" value="HTH_ARAC_FAMILY_2"/>
    <property type="match status" value="1"/>
</dbReference>
<dbReference type="SUPFAM" id="SSF51182">
    <property type="entry name" value="RmlC-like cupins"/>
    <property type="match status" value="1"/>
</dbReference>
<keyword evidence="2" id="KW-0238">DNA-binding</keyword>
<organism evidence="5 6">
    <name type="scientific">Klebsiella spallanzanii</name>
    <dbReference type="NCBI Taxonomy" id="2587528"/>
    <lineage>
        <taxon>Bacteria</taxon>
        <taxon>Pseudomonadati</taxon>
        <taxon>Pseudomonadota</taxon>
        <taxon>Gammaproteobacteria</taxon>
        <taxon>Enterobacterales</taxon>
        <taxon>Enterobacteriaceae</taxon>
        <taxon>Klebsiella/Raoultella group</taxon>
        <taxon>Klebsiella</taxon>
    </lineage>
</organism>
<dbReference type="PANTHER" id="PTHR43280">
    <property type="entry name" value="ARAC-FAMILY TRANSCRIPTIONAL REGULATOR"/>
    <property type="match status" value="1"/>
</dbReference>
<evidence type="ECO:0000313" key="5">
    <source>
        <dbReference type="EMBL" id="VUS33156.1"/>
    </source>
</evidence>
<dbReference type="Pfam" id="PF12833">
    <property type="entry name" value="HTH_18"/>
    <property type="match status" value="1"/>
</dbReference>
<dbReference type="SMART" id="SM00342">
    <property type="entry name" value="HTH_ARAC"/>
    <property type="match status" value="1"/>
</dbReference>
<dbReference type="InterPro" id="IPR014710">
    <property type="entry name" value="RmlC-like_jellyroll"/>
</dbReference>
<dbReference type="PROSITE" id="PS00041">
    <property type="entry name" value="HTH_ARAC_FAMILY_1"/>
    <property type="match status" value="1"/>
</dbReference>
<reference evidence="5 6" key="1">
    <citation type="submission" date="2019-07" db="EMBL/GenBank/DDBJ databases">
        <authorList>
            <person name="Brisse S."/>
            <person name="Rodrigues C."/>
            <person name="Thorpe H."/>
        </authorList>
    </citation>
    <scope>NUCLEOTIDE SEQUENCE [LARGE SCALE GENOMIC DNA]</scope>
    <source>
        <strain evidence="5">SB6408</strain>
    </source>
</reference>
<dbReference type="RefSeq" id="WP_142461762.1">
    <property type="nucleotide sequence ID" value="NZ_CABGHF010000001.1"/>
</dbReference>